<proteinExistence type="predicted"/>
<evidence type="ECO:0000313" key="2">
    <source>
        <dbReference type="Proteomes" id="UP000827092"/>
    </source>
</evidence>
<dbReference type="AlphaFoldDB" id="A0AAV6V1C2"/>
<name>A0AAV6V1C2_9ARAC</name>
<dbReference type="EMBL" id="JAFNEN010000207">
    <property type="protein sequence ID" value="KAG8189671.1"/>
    <property type="molecule type" value="Genomic_DNA"/>
</dbReference>
<accession>A0AAV6V1C2</accession>
<organism evidence="1 2">
    <name type="scientific">Oedothorax gibbosus</name>
    <dbReference type="NCBI Taxonomy" id="931172"/>
    <lineage>
        <taxon>Eukaryota</taxon>
        <taxon>Metazoa</taxon>
        <taxon>Ecdysozoa</taxon>
        <taxon>Arthropoda</taxon>
        <taxon>Chelicerata</taxon>
        <taxon>Arachnida</taxon>
        <taxon>Araneae</taxon>
        <taxon>Araneomorphae</taxon>
        <taxon>Entelegynae</taxon>
        <taxon>Araneoidea</taxon>
        <taxon>Linyphiidae</taxon>
        <taxon>Erigoninae</taxon>
        <taxon>Oedothorax</taxon>
    </lineage>
</organism>
<comment type="caution">
    <text evidence="1">The sequence shown here is derived from an EMBL/GenBank/DDBJ whole genome shotgun (WGS) entry which is preliminary data.</text>
</comment>
<protein>
    <submittedName>
        <fullName evidence="1">Uncharacterized protein</fullName>
    </submittedName>
</protein>
<reference evidence="1 2" key="1">
    <citation type="journal article" date="2022" name="Nat. Ecol. Evol.">
        <title>A masculinizing supergene underlies an exaggerated male reproductive morph in a spider.</title>
        <authorList>
            <person name="Hendrickx F."/>
            <person name="De Corte Z."/>
            <person name="Sonet G."/>
            <person name="Van Belleghem S.M."/>
            <person name="Kostlbacher S."/>
            <person name="Vangestel C."/>
        </authorList>
    </citation>
    <scope>NUCLEOTIDE SEQUENCE [LARGE SCALE GENOMIC DNA]</scope>
    <source>
        <strain evidence="1">W744_W776</strain>
    </source>
</reference>
<sequence length="69" mass="8195">MRQLGVTRFTKQLLQMTCRHQGWSEEHRSGEVTMTLSSPQGKTRVKEMDNDECHVFCRRLQERVCQDLK</sequence>
<evidence type="ECO:0000313" key="1">
    <source>
        <dbReference type="EMBL" id="KAG8189671.1"/>
    </source>
</evidence>
<keyword evidence="2" id="KW-1185">Reference proteome</keyword>
<gene>
    <name evidence="1" type="ORF">JTE90_022486</name>
</gene>
<dbReference type="Proteomes" id="UP000827092">
    <property type="component" value="Unassembled WGS sequence"/>
</dbReference>